<feature type="transmembrane region" description="Helical" evidence="1">
    <location>
        <begin position="34"/>
        <end position="51"/>
    </location>
</feature>
<accession>A0A450SZC9</accession>
<name>A0A450SZC9_9GAMM</name>
<gene>
    <name evidence="2" type="ORF">BECKFW1821A_GA0114235_10914</name>
</gene>
<proteinExistence type="predicted"/>
<organism evidence="2">
    <name type="scientific">Candidatus Kentrum sp. FW</name>
    <dbReference type="NCBI Taxonomy" id="2126338"/>
    <lineage>
        <taxon>Bacteria</taxon>
        <taxon>Pseudomonadati</taxon>
        <taxon>Pseudomonadota</taxon>
        <taxon>Gammaproteobacteria</taxon>
        <taxon>Candidatus Kentrum</taxon>
    </lineage>
</organism>
<evidence type="ECO:0000256" key="1">
    <source>
        <dbReference type="SAM" id="Phobius"/>
    </source>
</evidence>
<dbReference type="EMBL" id="CAADEW010000091">
    <property type="protein sequence ID" value="VFJ59418.1"/>
    <property type="molecule type" value="Genomic_DNA"/>
</dbReference>
<dbReference type="AlphaFoldDB" id="A0A450SZC9"/>
<sequence length="110" mass="12201">MISFDSTAAVIMAALVGAGIFLVLEFIRKRDTDVIKSVGISLAIYGAYMGYELIEAALDGDPNNLPERWREYLGIAGIFVIGLSFQYIIRTFKKVMRDSSSAEEINDDNK</sequence>
<keyword evidence="1" id="KW-1133">Transmembrane helix</keyword>
<keyword evidence="1" id="KW-0472">Membrane</keyword>
<feature type="transmembrane region" description="Helical" evidence="1">
    <location>
        <begin position="71"/>
        <end position="89"/>
    </location>
</feature>
<feature type="transmembrane region" description="Helical" evidence="1">
    <location>
        <begin position="6"/>
        <end position="27"/>
    </location>
</feature>
<evidence type="ECO:0000313" key="2">
    <source>
        <dbReference type="EMBL" id="VFJ59418.1"/>
    </source>
</evidence>
<protein>
    <submittedName>
        <fullName evidence="2">Uncharacterized protein</fullName>
    </submittedName>
</protein>
<reference evidence="2" key="1">
    <citation type="submission" date="2019-02" db="EMBL/GenBank/DDBJ databases">
        <authorList>
            <person name="Gruber-Vodicka R. H."/>
            <person name="Seah K. B. B."/>
        </authorList>
    </citation>
    <scope>NUCLEOTIDE SEQUENCE</scope>
    <source>
        <strain evidence="2">BECK_BZ15</strain>
    </source>
</reference>
<keyword evidence="1" id="KW-0812">Transmembrane</keyword>